<evidence type="ECO:0000256" key="2">
    <source>
        <dbReference type="SAM" id="Phobius"/>
    </source>
</evidence>
<organism evidence="3 4">
    <name type="scientific">Halomarina rubra</name>
    <dbReference type="NCBI Taxonomy" id="2071873"/>
    <lineage>
        <taxon>Archaea</taxon>
        <taxon>Methanobacteriati</taxon>
        <taxon>Methanobacteriota</taxon>
        <taxon>Stenosarchaea group</taxon>
        <taxon>Halobacteria</taxon>
        <taxon>Halobacteriales</taxon>
        <taxon>Natronomonadaceae</taxon>
        <taxon>Halomarina</taxon>
    </lineage>
</organism>
<keyword evidence="4" id="KW-1185">Reference proteome</keyword>
<evidence type="ECO:0000256" key="1">
    <source>
        <dbReference type="SAM" id="MobiDB-lite"/>
    </source>
</evidence>
<gene>
    <name evidence="3" type="ORF">ACFSBT_00280</name>
</gene>
<sequence length="95" mass="10228">MANASSEGTTERRERPAQRDDSSSVGSALAFRAVGFIVLMFVIGFAIDFLASQGVIDDNEMINVLIGIFLSLGIIAILLSVVVGVLGVVRRFRNR</sequence>
<dbReference type="Proteomes" id="UP001597187">
    <property type="component" value="Unassembled WGS sequence"/>
</dbReference>
<keyword evidence="2" id="KW-1133">Transmembrane helix</keyword>
<feature type="compositionally biased region" description="Basic and acidic residues" evidence="1">
    <location>
        <begin position="9"/>
        <end position="22"/>
    </location>
</feature>
<feature type="region of interest" description="Disordered" evidence="1">
    <location>
        <begin position="1"/>
        <end position="26"/>
    </location>
</feature>
<dbReference type="RefSeq" id="WP_250871699.1">
    <property type="nucleotide sequence ID" value="NZ_JALXFV010000001.1"/>
</dbReference>
<reference evidence="3 4" key="1">
    <citation type="journal article" date="2019" name="Int. J. Syst. Evol. Microbiol.">
        <title>The Global Catalogue of Microorganisms (GCM) 10K type strain sequencing project: providing services to taxonomists for standard genome sequencing and annotation.</title>
        <authorList>
            <consortium name="The Broad Institute Genomics Platform"/>
            <consortium name="The Broad Institute Genome Sequencing Center for Infectious Disease"/>
            <person name="Wu L."/>
            <person name="Ma J."/>
        </authorList>
    </citation>
    <scope>NUCLEOTIDE SEQUENCE [LARGE SCALE GENOMIC DNA]</scope>
    <source>
        <strain evidence="3 4">CGMCC 1.12563</strain>
    </source>
</reference>
<proteinExistence type="predicted"/>
<keyword evidence="2" id="KW-0812">Transmembrane</keyword>
<accession>A0ABD6APY3</accession>
<dbReference type="EMBL" id="JBHUDC010000001">
    <property type="protein sequence ID" value="MFD1511712.1"/>
    <property type="molecule type" value="Genomic_DNA"/>
</dbReference>
<feature type="transmembrane region" description="Helical" evidence="2">
    <location>
        <begin position="64"/>
        <end position="89"/>
    </location>
</feature>
<dbReference type="AlphaFoldDB" id="A0ABD6APY3"/>
<keyword evidence="2" id="KW-0472">Membrane</keyword>
<protein>
    <submittedName>
        <fullName evidence="3">Uncharacterized protein</fullName>
    </submittedName>
</protein>
<comment type="caution">
    <text evidence="3">The sequence shown here is derived from an EMBL/GenBank/DDBJ whole genome shotgun (WGS) entry which is preliminary data.</text>
</comment>
<feature type="transmembrane region" description="Helical" evidence="2">
    <location>
        <begin position="29"/>
        <end position="52"/>
    </location>
</feature>
<name>A0ABD6APY3_9EURY</name>
<evidence type="ECO:0000313" key="4">
    <source>
        <dbReference type="Proteomes" id="UP001597187"/>
    </source>
</evidence>
<evidence type="ECO:0000313" key="3">
    <source>
        <dbReference type="EMBL" id="MFD1511712.1"/>
    </source>
</evidence>